<keyword evidence="3" id="KW-1185">Reference proteome</keyword>
<dbReference type="EMBL" id="JNFF01000116">
    <property type="protein sequence ID" value="KEQ28457.1"/>
    <property type="molecule type" value="Genomic_DNA"/>
</dbReference>
<dbReference type="OrthoDB" id="1118972at2"/>
<accession>A0A081PCN4</accession>
<evidence type="ECO:0000256" key="1">
    <source>
        <dbReference type="SAM" id="Phobius"/>
    </source>
</evidence>
<dbReference type="GO" id="GO:1901530">
    <property type="term" value="P:response to hypochlorite"/>
    <property type="evidence" value="ECO:0007669"/>
    <property type="project" value="TreeGrafter"/>
</dbReference>
<dbReference type="eggNOG" id="COG3059">
    <property type="taxonomic scope" value="Bacteria"/>
</dbReference>
<feature type="transmembrane region" description="Helical" evidence="1">
    <location>
        <begin position="86"/>
        <end position="107"/>
    </location>
</feature>
<evidence type="ECO:0000313" key="2">
    <source>
        <dbReference type="EMBL" id="KEQ28457.1"/>
    </source>
</evidence>
<sequence length="139" mass="15436">MKIQKMGYAFGVIATSLVLLWIGILKFTAAEAAAIKPLVEHSFLMSWMYKIASVNIVSVLIGLFEIITGLLLLLSFRIKIAGKIGGYLALIIFLTTISFLVTTPGIWKKVEFVLVTDFFILKDLAFLAISLQVIERHSD</sequence>
<keyword evidence="1" id="KW-1133">Transmembrane helix</keyword>
<dbReference type="RefSeq" id="WP_037444373.1">
    <property type="nucleotide sequence ID" value="NZ_JNFF01000116.1"/>
</dbReference>
<dbReference type="Proteomes" id="UP000028007">
    <property type="component" value="Unassembled WGS sequence"/>
</dbReference>
<dbReference type="PANTHER" id="PTHR40106">
    <property type="entry name" value="INNER MEMBRANE PROTEIN RCLC"/>
    <property type="match status" value="1"/>
</dbReference>
<reference evidence="2 3" key="1">
    <citation type="journal article" date="1992" name="Int. J. Syst. Bacteriol.">
        <title>Sphingobacterium antarcticus sp. nov. a Psychrotrophic Bacterium from the Soils of Schirmacher Oasis, Antarctica.</title>
        <authorList>
            <person name="Shivaji S."/>
            <person name="Ray M.K."/>
            <person name="Rao N.S."/>
            <person name="Saiserr L."/>
            <person name="Jagannadham M.V."/>
            <person name="Kumar G.S."/>
            <person name="Reddy G."/>
            <person name="Bhargava P.M."/>
        </authorList>
    </citation>
    <scope>NUCLEOTIDE SEQUENCE [LARGE SCALE GENOMIC DNA]</scope>
    <source>
        <strain evidence="2 3">4BY</strain>
    </source>
</reference>
<feature type="transmembrane region" description="Helical" evidence="1">
    <location>
        <begin position="113"/>
        <end position="134"/>
    </location>
</feature>
<dbReference type="Pfam" id="PF04224">
    <property type="entry name" value="DUF417"/>
    <property type="match status" value="1"/>
</dbReference>
<keyword evidence="1" id="KW-0472">Membrane</keyword>
<dbReference type="PANTHER" id="PTHR40106:SF1">
    <property type="entry name" value="INNER MEMBRANE PROTEIN RCLC"/>
    <property type="match status" value="1"/>
</dbReference>
<feature type="transmembrane region" description="Helical" evidence="1">
    <location>
        <begin position="56"/>
        <end position="74"/>
    </location>
</feature>
<dbReference type="InterPro" id="IPR016865">
    <property type="entry name" value="RclC"/>
</dbReference>
<evidence type="ECO:0000313" key="3">
    <source>
        <dbReference type="Proteomes" id="UP000028007"/>
    </source>
</evidence>
<dbReference type="PIRSF" id="PIRSF028065">
    <property type="entry name" value="UCP028065"/>
    <property type="match status" value="1"/>
</dbReference>
<dbReference type="InterPro" id="IPR007339">
    <property type="entry name" value="RclC-like"/>
</dbReference>
<dbReference type="GO" id="GO:0005886">
    <property type="term" value="C:plasma membrane"/>
    <property type="evidence" value="ECO:0007669"/>
    <property type="project" value="TreeGrafter"/>
</dbReference>
<comment type="caution">
    <text evidence="2">The sequence shown here is derived from an EMBL/GenBank/DDBJ whole genome shotgun (WGS) entry which is preliminary data.</text>
</comment>
<keyword evidence="1" id="KW-0812">Transmembrane</keyword>
<organism evidence="2 3">
    <name type="scientific">Pedobacter antarcticus 4BY</name>
    <dbReference type="NCBI Taxonomy" id="1358423"/>
    <lineage>
        <taxon>Bacteria</taxon>
        <taxon>Pseudomonadati</taxon>
        <taxon>Bacteroidota</taxon>
        <taxon>Sphingobacteriia</taxon>
        <taxon>Sphingobacteriales</taxon>
        <taxon>Sphingobacteriaceae</taxon>
        <taxon>Pedobacter</taxon>
    </lineage>
</organism>
<name>A0A081PCN4_9SPHI</name>
<protein>
    <submittedName>
        <fullName evidence="2">Membrane protein</fullName>
    </submittedName>
</protein>
<proteinExistence type="predicted"/>
<dbReference type="AlphaFoldDB" id="A0A081PCN4"/>
<gene>
    <name evidence="2" type="ORF">N180_02155</name>
</gene>